<dbReference type="SUPFAM" id="SSF51984">
    <property type="entry name" value="MurCD N-terminal domain"/>
    <property type="match status" value="1"/>
</dbReference>
<dbReference type="GO" id="GO:0071555">
    <property type="term" value="P:cell wall organization"/>
    <property type="evidence" value="ECO:0007669"/>
    <property type="project" value="UniProtKB-KW"/>
</dbReference>
<reference evidence="12 13" key="1">
    <citation type="submission" date="2020-08" db="EMBL/GenBank/DDBJ databases">
        <title>Genomic Encyclopedia of Type Strains, Phase IV (KMG-IV): sequencing the most valuable type-strain genomes for metagenomic binning, comparative biology and taxonomic classification.</title>
        <authorList>
            <person name="Goeker M."/>
        </authorList>
    </citation>
    <scope>NUCLEOTIDE SEQUENCE [LARGE SCALE GENOMIC DNA]</scope>
    <source>
        <strain evidence="12 13">DSM 15581</strain>
    </source>
</reference>
<evidence type="ECO:0000259" key="11">
    <source>
        <dbReference type="Pfam" id="PF08245"/>
    </source>
</evidence>
<dbReference type="InterPro" id="IPR036565">
    <property type="entry name" value="Mur-like_cat_sf"/>
</dbReference>
<dbReference type="GO" id="GO:0005524">
    <property type="term" value="F:ATP binding"/>
    <property type="evidence" value="ECO:0007669"/>
    <property type="project" value="UniProtKB-KW"/>
</dbReference>
<dbReference type="GO" id="GO:0051301">
    <property type="term" value="P:cell division"/>
    <property type="evidence" value="ECO:0007669"/>
    <property type="project" value="UniProtKB-KW"/>
</dbReference>
<keyword evidence="4" id="KW-0067">ATP-binding</keyword>
<evidence type="ECO:0000313" key="12">
    <source>
        <dbReference type="EMBL" id="MBB3875743.1"/>
    </source>
</evidence>
<evidence type="ECO:0000256" key="3">
    <source>
        <dbReference type="ARBA" id="ARBA00022741"/>
    </source>
</evidence>
<dbReference type="EMBL" id="JACIDB010000003">
    <property type="protein sequence ID" value="MBB3875743.1"/>
    <property type="molecule type" value="Genomic_DNA"/>
</dbReference>
<feature type="domain" description="Mur ligase C-terminal" evidence="10">
    <location>
        <begin position="375"/>
        <end position="507"/>
    </location>
</feature>
<evidence type="ECO:0000256" key="6">
    <source>
        <dbReference type="ARBA" id="ARBA00022984"/>
    </source>
</evidence>
<organism evidence="12 13">
    <name type="scientific">Sphingomonas aquatilis</name>
    <dbReference type="NCBI Taxonomy" id="93063"/>
    <lineage>
        <taxon>Bacteria</taxon>
        <taxon>Pseudomonadati</taxon>
        <taxon>Pseudomonadota</taxon>
        <taxon>Alphaproteobacteria</taxon>
        <taxon>Sphingomonadales</taxon>
        <taxon>Sphingomonadaceae</taxon>
        <taxon>Sphingomonas</taxon>
    </lineage>
</organism>
<dbReference type="Pfam" id="PF08245">
    <property type="entry name" value="Mur_ligase_M"/>
    <property type="match status" value="1"/>
</dbReference>
<name>A0AAW3TQ07_9SPHN</name>
<dbReference type="InterPro" id="IPR004101">
    <property type="entry name" value="Mur_ligase_C"/>
</dbReference>
<protein>
    <submittedName>
        <fullName evidence="12">UDP-N-acetylmuramate--alanine ligase</fullName>
        <ecNumber evidence="12">6.3.2.8</ecNumber>
    </submittedName>
</protein>
<feature type="domain" description="Mur ligase central" evidence="11">
    <location>
        <begin position="123"/>
        <end position="265"/>
    </location>
</feature>
<dbReference type="AlphaFoldDB" id="A0AAW3TQ07"/>
<evidence type="ECO:0000256" key="2">
    <source>
        <dbReference type="ARBA" id="ARBA00022618"/>
    </source>
</evidence>
<dbReference type="SUPFAM" id="SSF53244">
    <property type="entry name" value="MurD-like peptide ligases, peptide-binding domain"/>
    <property type="match status" value="1"/>
</dbReference>
<dbReference type="Gene3D" id="3.90.190.20">
    <property type="entry name" value="Mur ligase, C-terminal domain"/>
    <property type="match status" value="1"/>
</dbReference>
<accession>A0AAW3TQ07</accession>
<dbReference type="Pfam" id="PF01225">
    <property type="entry name" value="Mur_ligase"/>
    <property type="match status" value="1"/>
</dbReference>
<keyword evidence="6" id="KW-0573">Peptidoglycan synthesis</keyword>
<dbReference type="EC" id="6.3.2.8" evidence="12"/>
<keyword evidence="13" id="KW-1185">Reference proteome</keyword>
<dbReference type="InterPro" id="IPR013221">
    <property type="entry name" value="Mur_ligase_cen"/>
</dbReference>
<dbReference type="Pfam" id="PF02875">
    <property type="entry name" value="Mur_ligase_C"/>
    <property type="match status" value="1"/>
</dbReference>
<comment type="caution">
    <text evidence="12">The sequence shown here is derived from an EMBL/GenBank/DDBJ whole genome shotgun (WGS) entry which is preliminary data.</text>
</comment>
<dbReference type="InterPro" id="IPR036615">
    <property type="entry name" value="Mur_ligase_C_dom_sf"/>
</dbReference>
<keyword evidence="5" id="KW-0133">Cell shape</keyword>
<dbReference type="SUPFAM" id="SSF53623">
    <property type="entry name" value="MurD-like peptide ligases, catalytic domain"/>
    <property type="match status" value="1"/>
</dbReference>
<dbReference type="GO" id="GO:0008763">
    <property type="term" value="F:UDP-N-acetylmuramate-L-alanine ligase activity"/>
    <property type="evidence" value="ECO:0007669"/>
    <property type="project" value="UniProtKB-EC"/>
</dbReference>
<dbReference type="Gene3D" id="3.40.50.720">
    <property type="entry name" value="NAD(P)-binding Rossmann-like Domain"/>
    <property type="match status" value="1"/>
</dbReference>
<evidence type="ECO:0000313" key="13">
    <source>
        <dbReference type="Proteomes" id="UP000528945"/>
    </source>
</evidence>
<gene>
    <name evidence="12" type="ORF">GGR47_001984</name>
</gene>
<keyword evidence="3" id="KW-0547">Nucleotide-binding</keyword>
<keyword evidence="7" id="KW-0131">Cell cycle</keyword>
<dbReference type="PANTHER" id="PTHR43445:SF3">
    <property type="entry name" value="UDP-N-ACETYLMURAMATE--L-ALANINE LIGASE"/>
    <property type="match status" value="1"/>
</dbReference>
<evidence type="ECO:0000256" key="5">
    <source>
        <dbReference type="ARBA" id="ARBA00022960"/>
    </source>
</evidence>
<evidence type="ECO:0000256" key="8">
    <source>
        <dbReference type="ARBA" id="ARBA00023316"/>
    </source>
</evidence>
<evidence type="ECO:0000256" key="4">
    <source>
        <dbReference type="ARBA" id="ARBA00022840"/>
    </source>
</evidence>
<evidence type="ECO:0000259" key="10">
    <source>
        <dbReference type="Pfam" id="PF02875"/>
    </source>
</evidence>
<proteinExistence type="predicted"/>
<keyword evidence="8" id="KW-0961">Cell wall biogenesis/degradation</keyword>
<dbReference type="Proteomes" id="UP000528945">
    <property type="component" value="Unassembled WGS sequence"/>
</dbReference>
<keyword evidence="1 12" id="KW-0436">Ligase</keyword>
<feature type="domain" description="Mur ligase N-terminal catalytic" evidence="9">
    <location>
        <begin position="18"/>
        <end position="116"/>
    </location>
</feature>
<keyword evidence="2" id="KW-0132">Cell division</keyword>
<dbReference type="PANTHER" id="PTHR43445">
    <property type="entry name" value="UDP-N-ACETYLMURAMATE--L-ALANINE LIGASE-RELATED"/>
    <property type="match status" value="1"/>
</dbReference>
<dbReference type="RefSeq" id="WP_147035555.1">
    <property type="nucleotide sequence ID" value="NZ_JACIDB010000003.1"/>
</dbReference>
<dbReference type="InterPro" id="IPR050061">
    <property type="entry name" value="MurCDEF_pg_biosynth"/>
</dbReference>
<sequence>MANGNISETVQGQRFFLVGIGGSGMLPLATILAGRGAIVEGSDRGLDQGRVPAKFDSLIARGIRLHPQDGSGIVSADQTGVASAAVEDTVADIVAATRLGCARMSRAELLSALFNASELPIGIAGTSGKSTVTGMIGWILHAAGRDPTVMNGAVMKNFAAPDAPFASALVGANRKEGGDAFVSEVDESDGSIARYVPRVAVLNNVSLDHKGLDELRRLFADFAGKAEVVIANVGDAETAALVAGMANVVRVAVEAEADLRAENLVPEPFAIGFDLVIATPSPFGRFAPSSLDGSDMPPACPEQRGALFTRRAQREREGAPEARKGEGETRLRVQLAVPGRHNVANALAAIAAVVAAGIPPEQAVEAIGGFTGLRRRFDFVGEAGGVAVIDDFGHNPDKIAATLDTLHAFPGRLRILFQPHGYGPLKVMRRELVESLTQRLRPDDILVLPDPVYHGGTVTREVTSADIVADLTAAGRDARHVANRAEAAALLVAEARPGDRIVVMGARDDTLSLLAAEMLESLRAKG</sequence>
<dbReference type="GO" id="GO:0009252">
    <property type="term" value="P:peptidoglycan biosynthetic process"/>
    <property type="evidence" value="ECO:0007669"/>
    <property type="project" value="UniProtKB-KW"/>
</dbReference>
<evidence type="ECO:0000259" key="9">
    <source>
        <dbReference type="Pfam" id="PF01225"/>
    </source>
</evidence>
<evidence type="ECO:0000256" key="1">
    <source>
        <dbReference type="ARBA" id="ARBA00022598"/>
    </source>
</evidence>
<dbReference type="Gene3D" id="3.40.1190.10">
    <property type="entry name" value="Mur-like, catalytic domain"/>
    <property type="match status" value="1"/>
</dbReference>
<dbReference type="GO" id="GO:0008360">
    <property type="term" value="P:regulation of cell shape"/>
    <property type="evidence" value="ECO:0007669"/>
    <property type="project" value="UniProtKB-KW"/>
</dbReference>
<dbReference type="InterPro" id="IPR000713">
    <property type="entry name" value="Mur_ligase_N"/>
</dbReference>
<evidence type="ECO:0000256" key="7">
    <source>
        <dbReference type="ARBA" id="ARBA00023306"/>
    </source>
</evidence>